<dbReference type="AlphaFoldDB" id="A0A813YL06"/>
<gene>
    <name evidence="1" type="ORF">BJG266_LOCUS9668</name>
    <name evidence="2" type="ORF">QVE165_LOCUS16103</name>
    <name evidence="3" type="ORF">QVE165_LOCUS23428</name>
</gene>
<protein>
    <submittedName>
        <fullName evidence="1">Uncharacterized protein</fullName>
    </submittedName>
</protein>
<dbReference type="EMBL" id="CAJNOI010000032">
    <property type="protein sequence ID" value="CAF0885645.1"/>
    <property type="molecule type" value="Genomic_DNA"/>
</dbReference>
<comment type="caution">
    <text evidence="1">The sequence shown here is derived from an EMBL/GenBank/DDBJ whole genome shotgun (WGS) entry which is preliminary data.</text>
</comment>
<reference evidence="1" key="1">
    <citation type="submission" date="2021-02" db="EMBL/GenBank/DDBJ databases">
        <authorList>
            <person name="Nowell W R."/>
        </authorList>
    </citation>
    <scope>NUCLEOTIDE SEQUENCE</scope>
</reference>
<proteinExistence type="predicted"/>
<evidence type="ECO:0000313" key="4">
    <source>
        <dbReference type="Proteomes" id="UP000663832"/>
    </source>
</evidence>
<sequence length="66" mass="7129">MVTNISKHSIGSFNNSGCLAKSVFSYGFLTIRYSGSGLFVNTFNDGNGYAATESSPIYKSDISEQF</sequence>
<keyword evidence="4" id="KW-1185">Reference proteome</keyword>
<dbReference type="OrthoDB" id="10026706at2759"/>
<dbReference type="Proteomes" id="UP000663877">
    <property type="component" value="Unassembled WGS sequence"/>
</dbReference>
<dbReference type="Proteomes" id="UP000663832">
    <property type="component" value="Unassembled WGS sequence"/>
</dbReference>
<evidence type="ECO:0000313" key="2">
    <source>
        <dbReference type="EMBL" id="CAF1022873.1"/>
    </source>
</evidence>
<accession>A0A813YL06</accession>
<name>A0A813YL06_9BILA</name>
<evidence type="ECO:0000313" key="3">
    <source>
        <dbReference type="EMBL" id="CAF1158674.1"/>
    </source>
</evidence>
<dbReference type="EMBL" id="CAJNOM010000089">
    <property type="protein sequence ID" value="CAF1022873.1"/>
    <property type="molecule type" value="Genomic_DNA"/>
</dbReference>
<organism evidence="1 5">
    <name type="scientific">Adineta steineri</name>
    <dbReference type="NCBI Taxonomy" id="433720"/>
    <lineage>
        <taxon>Eukaryota</taxon>
        <taxon>Metazoa</taxon>
        <taxon>Spiralia</taxon>
        <taxon>Gnathifera</taxon>
        <taxon>Rotifera</taxon>
        <taxon>Eurotatoria</taxon>
        <taxon>Bdelloidea</taxon>
        <taxon>Adinetida</taxon>
        <taxon>Adinetidae</taxon>
        <taxon>Adineta</taxon>
    </lineage>
</organism>
<evidence type="ECO:0000313" key="5">
    <source>
        <dbReference type="Proteomes" id="UP000663877"/>
    </source>
</evidence>
<evidence type="ECO:0000313" key="1">
    <source>
        <dbReference type="EMBL" id="CAF0885645.1"/>
    </source>
</evidence>
<dbReference type="EMBL" id="CAJNOM010000159">
    <property type="protein sequence ID" value="CAF1158674.1"/>
    <property type="molecule type" value="Genomic_DNA"/>
</dbReference>